<evidence type="ECO:0000313" key="1">
    <source>
        <dbReference type="EMBL" id="RNA44520.1"/>
    </source>
</evidence>
<accession>A0A3M7T9I7</accession>
<sequence length="84" mass="9455">MSMSIWKTEMQNGQLKFNILKKQKIFNKTTARLACGDGLLGDRKASYPFLNLLTESASVTVAGRAFHSFTILLKNFNFILPSKL</sequence>
<name>A0A3M7T9I7_BRAPC</name>
<protein>
    <submittedName>
        <fullName evidence="1">Uncharacterized protein</fullName>
    </submittedName>
</protein>
<comment type="caution">
    <text evidence="1">The sequence shown here is derived from an EMBL/GenBank/DDBJ whole genome shotgun (WGS) entry which is preliminary data.</text>
</comment>
<organism evidence="1 2">
    <name type="scientific">Brachionus plicatilis</name>
    <name type="common">Marine rotifer</name>
    <name type="synonym">Brachionus muelleri</name>
    <dbReference type="NCBI Taxonomy" id="10195"/>
    <lineage>
        <taxon>Eukaryota</taxon>
        <taxon>Metazoa</taxon>
        <taxon>Spiralia</taxon>
        <taxon>Gnathifera</taxon>
        <taxon>Rotifera</taxon>
        <taxon>Eurotatoria</taxon>
        <taxon>Monogononta</taxon>
        <taxon>Pseudotrocha</taxon>
        <taxon>Ploima</taxon>
        <taxon>Brachionidae</taxon>
        <taxon>Brachionus</taxon>
    </lineage>
</organism>
<proteinExistence type="predicted"/>
<dbReference type="Proteomes" id="UP000276133">
    <property type="component" value="Unassembled WGS sequence"/>
</dbReference>
<evidence type="ECO:0000313" key="2">
    <source>
        <dbReference type="Proteomes" id="UP000276133"/>
    </source>
</evidence>
<reference evidence="1 2" key="1">
    <citation type="journal article" date="2018" name="Sci. Rep.">
        <title>Genomic signatures of local adaptation to the degree of environmental predictability in rotifers.</title>
        <authorList>
            <person name="Franch-Gras L."/>
            <person name="Hahn C."/>
            <person name="Garcia-Roger E.M."/>
            <person name="Carmona M.J."/>
            <person name="Serra M."/>
            <person name="Gomez A."/>
        </authorList>
    </citation>
    <scope>NUCLEOTIDE SEQUENCE [LARGE SCALE GENOMIC DNA]</scope>
    <source>
        <strain evidence="1">HYR1</strain>
    </source>
</reference>
<keyword evidence="2" id="KW-1185">Reference proteome</keyword>
<dbReference type="EMBL" id="REGN01000096">
    <property type="protein sequence ID" value="RNA44520.1"/>
    <property type="molecule type" value="Genomic_DNA"/>
</dbReference>
<dbReference type="AlphaFoldDB" id="A0A3M7T9I7"/>
<gene>
    <name evidence="1" type="ORF">BpHYR1_051258</name>
</gene>